<dbReference type="AlphaFoldDB" id="A0A9P5L8A7"/>
<evidence type="ECO:0000313" key="3">
    <source>
        <dbReference type="Proteomes" id="UP000701341"/>
    </source>
</evidence>
<gene>
    <name evidence="2" type="ORF">PCG10_007137</name>
</gene>
<reference evidence="2" key="1">
    <citation type="submission" date="2020-02" db="EMBL/GenBank/DDBJ databases">
        <authorList>
            <person name="Lichtner F.J."/>
        </authorList>
    </citation>
    <scope>NUCLEOTIDE SEQUENCE</scope>
    <source>
        <strain evidence="2">G10</strain>
    </source>
</reference>
<dbReference type="InterPro" id="IPR008930">
    <property type="entry name" value="Terpenoid_cyclase/PrenylTrfase"/>
</dbReference>
<dbReference type="InterPro" id="IPR032696">
    <property type="entry name" value="SQ_cyclase_C"/>
</dbReference>
<name>A0A9P5L8A7_PENCR</name>
<evidence type="ECO:0000313" key="2">
    <source>
        <dbReference type="EMBL" id="KAF7529579.1"/>
    </source>
</evidence>
<dbReference type="Proteomes" id="UP000701341">
    <property type="component" value="Unassembled WGS sequence"/>
</dbReference>
<dbReference type="EMBL" id="JAAOZQ010000005">
    <property type="protein sequence ID" value="KAF7529579.1"/>
    <property type="molecule type" value="Genomic_DNA"/>
</dbReference>
<protein>
    <recommendedName>
        <fullName evidence="1">Squalene cyclase C-terminal domain-containing protein</fullName>
    </recommendedName>
</protein>
<dbReference type="Pfam" id="PF13243">
    <property type="entry name" value="SQHop_cyclase_C"/>
    <property type="match status" value="1"/>
</dbReference>
<evidence type="ECO:0000259" key="1">
    <source>
        <dbReference type="Pfam" id="PF13243"/>
    </source>
</evidence>
<accession>A0A9P5L8A7</accession>
<feature type="domain" description="Squalene cyclase C-terminal" evidence="1">
    <location>
        <begin position="2"/>
        <end position="84"/>
    </location>
</feature>
<organism evidence="2 3">
    <name type="scientific">Penicillium crustosum</name>
    <name type="common">Blue mold fungus</name>
    <dbReference type="NCBI Taxonomy" id="36656"/>
    <lineage>
        <taxon>Eukaryota</taxon>
        <taxon>Fungi</taxon>
        <taxon>Dikarya</taxon>
        <taxon>Ascomycota</taxon>
        <taxon>Pezizomycotina</taxon>
        <taxon>Eurotiomycetes</taxon>
        <taxon>Eurotiomycetidae</taxon>
        <taxon>Eurotiales</taxon>
        <taxon>Aspergillaceae</taxon>
        <taxon>Penicillium</taxon>
    </lineage>
</organism>
<dbReference type="OrthoDB" id="21502at2759"/>
<dbReference type="SUPFAM" id="SSF48239">
    <property type="entry name" value="Terpenoid cyclases/Protein prenyltransferases"/>
    <property type="match status" value="1"/>
</dbReference>
<proteinExistence type="predicted"/>
<dbReference type="Gene3D" id="1.50.10.20">
    <property type="match status" value="1"/>
</dbReference>
<keyword evidence="3" id="KW-1185">Reference proteome</keyword>
<sequence length="100" mass="10860">MPSQTAWALMGILTVCGGDDRSVQRGVRHLVDTQDDMLRQGDGDGGAAAWTEREFTSTGFPNHFYISYTLDRVYLSITALGRYLSSVEGGQEKKEKGGGA</sequence>
<comment type="caution">
    <text evidence="2">The sequence shown here is derived from an EMBL/GenBank/DDBJ whole genome shotgun (WGS) entry which is preliminary data.</text>
</comment>